<feature type="domain" description="SH2" evidence="7">
    <location>
        <begin position="155"/>
        <end position="250"/>
    </location>
</feature>
<evidence type="ECO:0000256" key="5">
    <source>
        <dbReference type="PROSITE-ProRule" id="PRU00191"/>
    </source>
</evidence>
<dbReference type="InterPro" id="IPR036036">
    <property type="entry name" value="SOCS_box-like_dom_sf"/>
</dbReference>
<dbReference type="Gene3D" id="3.30.505.10">
    <property type="entry name" value="SH2 domain"/>
    <property type="match status" value="1"/>
</dbReference>
<dbReference type="GO" id="GO:0005942">
    <property type="term" value="C:phosphatidylinositol 3-kinase complex"/>
    <property type="evidence" value="ECO:0007669"/>
    <property type="project" value="TreeGrafter"/>
</dbReference>
<dbReference type="InterPro" id="IPR001496">
    <property type="entry name" value="SOCS_box"/>
</dbReference>
<keyword evidence="3" id="KW-0833">Ubl conjugation pathway</keyword>
<keyword evidence="2" id="KW-0734">Signal transduction inhibitor</keyword>
<dbReference type="SUPFAM" id="SSF158235">
    <property type="entry name" value="SOCS box-like"/>
    <property type="match status" value="1"/>
</dbReference>
<dbReference type="AlphaFoldDB" id="A0A915ID68"/>
<dbReference type="InterPro" id="IPR000980">
    <property type="entry name" value="SH2"/>
</dbReference>
<evidence type="ECO:0000256" key="4">
    <source>
        <dbReference type="ARBA" id="ARBA00022999"/>
    </source>
</evidence>
<evidence type="ECO:0000313" key="10">
    <source>
        <dbReference type="WBParaSite" id="nRc.2.0.1.t11161-RA"/>
    </source>
</evidence>
<evidence type="ECO:0000256" key="2">
    <source>
        <dbReference type="ARBA" id="ARBA00022700"/>
    </source>
</evidence>
<keyword evidence="1" id="KW-0341">Growth regulation</keyword>
<organism evidence="9 10">
    <name type="scientific">Romanomermis culicivorax</name>
    <name type="common">Nematode worm</name>
    <dbReference type="NCBI Taxonomy" id="13658"/>
    <lineage>
        <taxon>Eukaryota</taxon>
        <taxon>Metazoa</taxon>
        <taxon>Ecdysozoa</taxon>
        <taxon>Nematoda</taxon>
        <taxon>Enoplea</taxon>
        <taxon>Dorylaimia</taxon>
        <taxon>Mermithida</taxon>
        <taxon>Mermithoidea</taxon>
        <taxon>Mermithidae</taxon>
        <taxon>Romanomermis</taxon>
    </lineage>
</organism>
<feature type="region of interest" description="Disordered" evidence="6">
    <location>
        <begin position="1"/>
        <end position="31"/>
    </location>
</feature>
<dbReference type="SMART" id="SM00253">
    <property type="entry name" value="SOCS"/>
    <property type="match status" value="1"/>
</dbReference>
<protein>
    <submittedName>
        <fullName evidence="10">Suppressor of cytokine signaling 5</fullName>
    </submittedName>
</protein>
<dbReference type="GO" id="GO:0046854">
    <property type="term" value="P:phosphatidylinositol phosphate biosynthetic process"/>
    <property type="evidence" value="ECO:0007669"/>
    <property type="project" value="TreeGrafter"/>
</dbReference>
<dbReference type="PANTHER" id="PTHR10155:SF0">
    <property type="entry name" value="SUPPRESSOR OF CYTOKINE SIGNALING AT 36E, ISOFORM D"/>
    <property type="match status" value="1"/>
</dbReference>
<dbReference type="GO" id="GO:0009968">
    <property type="term" value="P:negative regulation of signal transduction"/>
    <property type="evidence" value="ECO:0007669"/>
    <property type="project" value="UniProtKB-KW"/>
</dbReference>
<dbReference type="GO" id="GO:0046935">
    <property type="term" value="F:1-phosphatidylinositol-3-kinase regulator activity"/>
    <property type="evidence" value="ECO:0007669"/>
    <property type="project" value="TreeGrafter"/>
</dbReference>
<feature type="domain" description="SOCS box" evidence="8">
    <location>
        <begin position="245"/>
        <end position="294"/>
    </location>
</feature>
<dbReference type="WBParaSite" id="nRc.2.0.1.t11161-RA">
    <property type="protein sequence ID" value="nRc.2.0.1.t11161-RA"/>
    <property type="gene ID" value="nRc.2.0.1.g11161"/>
</dbReference>
<dbReference type="SMART" id="SM00969">
    <property type="entry name" value="SOCS_box"/>
    <property type="match status" value="1"/>
</dbReference>
<evidence type="ECO:0000256" key="3">
    <source>
        <dbReference type="ARBA" id="ARBA00022786"/>
    </source>
</evidence>
<evidence type="ECO:0000259" key="8">
    <source>
        <dbReference type="PROSITE" id="PS50225"/>
    </source>
</evidence>
<dbReference type="PANTHER" id="PTHR10155">
    <property type="entry name" value="PHOSPHATIDYLINOSITOL 3-KINASE REGULATORY SUBUNIT"/>
    <property type="match status" value="1"/>
</dbReference>
<accession>A0A915ID68</accession>
<name>A0A915ID68_ROMCU</name>
<evidence type="ECO:0000256" key="1">
    <source>
        <dbReference type="ARBA" id="ARBA00022604"/>
    </source>
</evidence>
<keyword evidence="9" id="KW-1185">Reference proteome</keyword>
<dbReference type="PROSITE" id="PS50001">
    <property type="entry name" value="SH2"/>
    <property type="match status" value="1"/>
</dbReference>
<keyword evidence="4 5" id="KW-0727">SH2 domain</keyword>
<reference evidence="10" key="1">
    <citation type="submission" date="2022-11" db="UniProtKB">
        <authorList>
            <consortium name="WormBaseParasite"/>
        </authorList>
    </citation>
    <scope>IDENTIFICATION</scope>
</reference>
<proteinExistence type="predicted"/>
<dbReference type="Pfam" id="PF07525">
    <property type="entry name" value="SOCS_box"/>
    <property type="match status" value="1"/>
</dbReference>
<dbReference type="Pfam" id="PF00017">
    <property type="entry name" value="SH2"/>
    <property type="match status" value="1"/>
</dbReference>
<evidence type="ECO:0000259" key="7">
    <source>
        <dbReference type="PROSITE" id="PS50001"/>
    </source>
</evidence>
<evidence type="ECO:0000313" key="9">
    <source>
        <dbReference type="Proteomes" id="UP000887565"/>
    </source>
</evidence>
<sequence>MKRTKNHSRSSGCSVTAASSDQNRRAAPAAYRPSSAVSSICTCLNLTFSSSNNRRRNNTTSSREEEEEPENNSVNVQNLENGSSALALNDGNFGGRSSINNNVNSTLNNDNSGYNIDGRLFEKGGSLVNNLTVHTQVEYTHFLVPDLKGITAAPYYWGVMDRFGAEKLLENRSEGTFILRDSAQSEYLFSVSFRRYQRTLHARVEHFNHKFSFDSYDSAVFSALTVTELIKYYEDPTRCLFFEPLLSRPLNRTFPFSLQNLCRSVVCDHVKYDDVQYLNIPRKLKHFLREYHYMQLVRVRHME</sequence>
<dbReference type="SUPFAM" id="SSF55550">
    <property type="entry name" value="SH2 domain"/>
    <property type="match status" value="1"/>
</dbReference>
<dbReference type="Proteomes" id="UP000887565">
    <property type="component" value="Unplaced"/>
</dbReference>
<dbReference type="PROSITE" id="PS50225">
    <property type="entry name" value="SOCS"/>
    <property type="match status" value="1"/>
</dbReference>
<dbReference type="SMART" id="SM00252">
    <property type="entry name" value="SH2"/>
    <property type="match status" value="1"/>
</dbReference>
<evidence type="ECO:0000256" key="6">
    <source>
        <dbReference type="SAM" id="MobiDB-lite"/>
    </source>
</evidence>
<dbReference type="GO" id="GO:0035556">
    <property type="term" value="P:intracellular signal transduction"/>
    <property type="evidence" value="ECO:0007669"/>
    <property type="project" value="InterPro"/>
</dbReference>
<feature type="region of interest" description="Disordered" evidence="6">
    <location>
        <begin position="52"/>
        <end position="79"/>
    </location>
</feature>
<feature type="compositionally biased region" description="Polar residues" evidence="6">
    <location>
        <begin position="9"/>
        <end position="21"/>
    </location>
</feature>
<dbReference type="OMA" id="HARVEHF"/>
<dbReference type="InterPro" id="IPR036860">
    <property type="entry name" value="SH2_dom_sf"/>
</dbReference>